<keyword evidence="3" id="KW-1185">Reference proteome</keyword>
<comment type="caution">
    <text evidence="2">The sequence shown here is derived from an EMBL/GenBank/DDBJ whole genome shotgun (WGS) entry which is preliminary data.</text>
</comment>
<dbReference type="SUPFAM" id="SSF101082">
    <property type="entry name" value="Typo IV secretion system protein TraC"/>
    <property type="match status" value="1"/>
</dbReference>
<sequence>MRHALLIALTVSTPLIWLGMSSPAHAQIMTVCPTCTQEINEATRWITQLRSMAAEIETVKSVVMSDIQGVKQITNLSSLQGLTSGNLDGVLNRLQSGLGKAQQLNSLPQTLSNDAQTMSNQLSTLKSLLSSIQSQNQSDAQSVQSIQGQIATTIGTHGAVQISNQLQAQIAQALIKVNQIEGAIAQQLATQAAIENDRENAADQAHNAMLVDQSSINVDAGGQY</sequence>
<feature type="signal peptide" evidence="1">
    <location>
        <begin position="1"/>
        <end position="26"/>
    </location>
</feature>
<evidence type="ECO:0000313" key="3">
    <source>
        <dbReference type="Proteomes" id="UP001516351"/>
    </source>
</evidence>
<gene>
    <name evidence="2" type="ORF">HW542_15480</name>
</gene>
<evidence type="ECO:0000313" key="2">
    <source>
        <dbReference type="EMBL" id="NVN48201.1"/>
    </source>
</evidence>
<proteinExistence type="predicted"/>
<evidence type="ECO:0000256" key="1">
    <source>
        <dbReference type="SAM" id="SignalP"/>
    </source>
</evidence>
<dbReference type="Proteomes" id="UP001516351">
    <property type="component" value="Unassembled WGS sequence"/>
</dbReference>
<accession>A0ABX2P8C9</accession>
<dbReference type="EMBL" id="JABXXV010000011">
    <property type="protein sequence ID" value="NVN48201.1"/>
    <property type="molecule type" value="Genomic_DNA"/>
</dbReference>
<reference evidence="2 3" key="1">
    <citation type="submission" date="2020-06" db="EMBL/GenBank/DDBJ databases">
        <title>Synonyms of Asaia species.</title>
        <authorList>
            <person name="Sombolestani A."/>
        </authorList>
    </citation>
    <scope>NUCLEOTIDE SEQUENCE [LARGE SCALE GENOMIC DNA]</scope>
    <source>
        <strain evidence="2 3">LMG 27047</strain>
    </source>
</reference>
<keyword evidence="1" id="KW-0732">Signal</keyword>
<organism evidence="2 3">
    <name type="scientific">Asaia spathodeae</name>
    <dbReference type="NCBI Taxonomy" id="657016"/>
    <lineage>
        <taxon>Bacteria</taxon>
        <taxon>Pseudomonadati</taxon>
        <taxon>Pseudomonadota</taxon>
        <taxon>Alphaproteobacteria</taxon>
        <taxon>Acetobacterales</taxon>
        <taxon>Acetobacteraceae</taxon>
        <taxon>Asaia</taxon>
    </lineage>
</organism>
<name>A0ABX2P8C9_9PROT</name>
<dbReference type="RefSeq" id="WP_267311306.1">
    <property type="nucleotide sequence ID" value="NZ_JABXXV010000011.1"/>
</dbReference>
<feature type="chain" id="PRO_5046483021" description="P-type conjugative transfer protein TrbJ" evidence="1">
    <location>
        <begin position="27"/>
        <end position="224"/>
    </location>
</feature>
<protein>
    <recommendedName>
        <fullName evidence="4">P-type conjugative transfer protein TrbJ</fullName>
    </recommendedName>
</protein>
<evidence type="ECO:0008006" key="4">
    <source>
        <dbReference type="Google" id="ProtNLM"/>
    </source>
</evidence>